<dbReference type="InterPro" id="IPR004017">
    <property type="entry name" value="Cys_rich_dom"/>
</dbReference>
<evidence type="ECO:0000313" key="2">
    <source>
        <dbReference type="EMBL" id="MCQ8896089.1"/>
    </source>
</evidence>
<feature type="domain" description="Cysteine-rich" evidence="1">
    <location>
        <begin position="3"/>
        <end position="82"/>
    </location>
</feature>
<name>A0ABT1WF09_9BURK</name>
<evidence type="ECO:0000259" key="1">
    <source>
        <dbReference type="Pfam" id="PF02754"/>
    </source>
</evidence>
<keyword evidence="3" id="KW-1185">Reference proteome</keyword>
<evidence type="ECO:0000313" key="3">
    <source>
        <dbReference type="Proteomes" id="UP001204142"/>
    </source>
</evidence>
<dbReference type="PANTHER" id="PTHR30296:SF0">
    <property type="entry name" value="LACTATE UTILIZATION PROTEIN A"/>
    <property type="match status" value="1"/>
</dbReference>
<dbReference type="PANTHER" id="PTHR30296">
    <property type="entry name" value="UNCHARACTERIZED PROTEIN YKGE"/>
    <property type="match status" value="1"/>
</dbReference>
<reference evidence="2 3" key="1">
    <citation type="submission" date="2022-07" db="EMBL/GenBank/DDBJ databases">
        <authorList>
            <person name="Xamxidin M."/>
            <person name="Wu M."/>
        </authorList>
    </citation>
    <scope>NUCLEOTIDE SEQUENCE [LARGE SCALE GENOMIC DNA]</scope>
    <source>
        <strain evidence="2 3">NBRC 111650</strain>
    </source>
</reference>
<proteinExistence type="predicted"/>
<dbReference type="Pfam" id="PF02754">
    <property type="entry name" value="CCG"/>
    <property type="match status" value="2"/>
</dbReference>
<accession>A0ABT1WF09</accession>
<dbReference type="RefSeq" id="WP_256763841.1">
    <property type="nucleotide sequence ID" value="NZ_JANIGO010000002.1"/>
</dbReference>
<sequence>MRVGLFVTCLVDAMRPSIGFATLELLENAGCEVVVPEGQTCCGQPAWNSGDAPATRALALKWLKEFDQFDHVVAPSGSCVGMTKIHYLDVFKNDPEIKQLAASVAAKTHELTDFLVNVLHVQSDALAQHAPVQTVTYHDCCSGLRELGVRDQPRQLMAMQGATQLCEMRDSRQCCGFGGTFAVKYGEVSAAICDDKCEQIKDSQAQAVVLGDLGCMLNIQGRMERRGEQIQVLHIAELLTGRKAGQLNADQGA</sequence>
<dbReference type="EMBL" id="JANIGO010000002">
    <property type="protein sequence ID" value="MCQ8896089.1"/>
    <property type="molecule type" value="Genomic_DNA"/>
</dbReference>
<protein>
    <submittedName>
        <fullName evidence="2">(Fe-S)-binding protein</fullName>
    </submittedName>
</protein>
<organism evidence="2 3">
    <name type="scientific">Limnobacter humi</name>
    <dbReference type="NCBI Taxonomy" id="1778671"/>
    <lineage>
        <taxon>Bacteria</taxon>
        <taxon>Pseudomonadati</taxon>
        <taxon>Pseudomonadota</taxon>
        <taxon>Betaproteobacteria</taxon>
        <taxon>Burkholderiales</taxon>
        <taxon>Burkholderiaceae</taxon>
        <taxon>Limnobacter</taxon>
    </lineage>
</organism>
<comment type="caution">
    <text evidence="2">The sequence shown here is derived from an EMBL/GenBank/DDBJ whole genome shotgun (WGS) entry which is preliminary data.</text>
</comment>
<gene>
    <name evidence="2" type="ORF">NQT62_06520</name>
</gene>
<feature type="domain" description="Cysteine-rich" evidence="1">
    <location>
        <begin position="135"/>
        <end position="219"/>
    </location>
</feature>
<dbReference type="Proteomes" id="UP001204142">
    <property type="component" value="Unassembled WGS sequence"/>
</dbReference>